<protein>
    <recommendedName>
        <fullName evidence="2">VWFA domain-containing protein</fullName>
    </recommendedName>
</protein>
<feature type="compositionally biased region" description="Basic and acidic residues" evidence="1">
    <location>
        <begin position="3447"/>
        <end position="3460"/>
    </location>
</feature>
<evidence type="ECO:0000256" key="1">
    <source>
        <dbReference type="SAM" id="MobiDB-lite"/>
    </source>
</evidence>
<reference evidence="3" key="1">
    <citation type="submission" date="2022-11" db="EMBL/GenBank/DDBJ databases">
        <authorList>
            <person name="Kikuchi T."/>
        </authorList>
    </citation>
    <scope>NUCLEOTIDE SEQUENCE</scope>
    <source>
        <strain evidence="3">PS1010</strain>
    </source>
</reference>
<evidence type="ECO:0000313" key="3">
    <source>
        <dbReference type="EMBL" id="CAI5442272.1"/>
    </source>
</evidence>
<dbReference type="EMBL" id="CANHGI010000002">
    <property type="protein sequence ID" value="CAI5442272.1"/>
    <property type="molecule type" value="Genomic_DNA"/>
</dbReference>
<dbReference type="PANTHER" id="PTHR45751">
    <property type="entry name" value="COPINE FAMILY PROTEIN 1"/>
    <property type="match status" value="1"/>
</dbReference>
<feature type="region of interest" description="Disordered" evidence="1">
    <location>
        <begin position="81"/>
        <end position="111"/>
    </location>
</feature>
<feature type="region of interest" description="Disordered" evidence="1">
    <location>
        <begin position="789"/>
        <end position="810"/>
    </location>
</feature>
<dbReference type="Pfam" id="PF07002">
    <property type="entry name" value="Copine"/>
    <property type="match status" value="1"/>
</dbReference>
<feature type="region of interest" description="Disordered" evidence="1">
    <location>
        <begin position="132"/>
        <end position="272"/>
    </location>
</feature>
<feature type="compositionally biased region" description="Polar residues" evidence="1">
    <location>
        <begin position="345"/>
        <end position="361"/>
    </location>
</feature>
<dbReference type="InterPro" id="IPR010734">
    <property type="entry name" value="Copine_C"/>
</dbReference>
<feature type="compositionally biased region" description="Low complexity" evidence="1">
    <location>
        <begin position="100"/>
        <end position="111"/>
    </location>
</feature>
<sequence>MSDFELFKISRNFLLEIFATDLFDVISGYLLTYQISFMVCVCCRSCCLCKCRHRPVTSSAEEDQNDFYTLHGTTIHTPKPVYGSGKRKVSRLEKGGSGSGSRSSSAPVPSLVSSSRLSSMWETSLNIESDVEPLTTPPLVSPTPLDYIDKDGNNPTCCRDRDGRLKSRKPGFRPLKGTSPSNKKKSKMDKRQTNGGGFFQRWFGSGGGQDLSNNNNNVEVIDARSSSGERNLKKTAKQREQELLQRQERSRPGSRTHSHDEYRRQPNLLIHTNQLEEDDYATIDRTRTTRISGREMSMPAAPSPRNVHFIDENQQQRIQQSGPLSRNMNESAFGDRAHLQYRPRASQSKGPVTRGAPNTSVNKLDEATLDLLRLSTEPSPAPTRKALPKSASLSSMQKGQQIKAADGGHLKLANVFTWDQNSVDTTTDDEKNVIRGDRSRGLSPQAQFRNEKEVIIRPTTTRTETEIEYEEHRQLPPVVRTTVEGKLKMEKIVGADLITVDSCISSAWTVRDVVTNYKIKSTIGKKSLILEELKDGQSKYKITLIENGETKMEREANLDVPDFVNKKEYLAEVSKKLLSDLREDSDSVSALTHIEVEIVEDVTNILKTYVIGERADDLLADEQLRLHYEQTVDKTPPPIEVKKVEKIYVDELQKDENEDLEKADIHLIRDGKHFEGEGQLRRLRRFETEESIEPRCAHAFADCDVAKREDTSNFTVKIAVPLVETIQFLLKKSKQLKKAEYEMQRDGQRFEEETTLRRVRRYETEEGEDEKVQNAKQVIVQESKTEIVSSSSVKKSETEAQGGQYEMQQDGQHLQGEIKFRSSGRTHLDSASSEEHIKYTEREAEGGEYAYQQEGLHLKGEIKFGSGKRTQYESESEESWNGGSPTLVDLVKEESSSLFEATFETANNYGSPITVEIKRPKLKKENTTIGCTISNSKSTKEDVSTTRKSISTVKEQFKVREQGEENALMMCGFEKNTSDSFAVEGSSKTSNKTATYGRFKETSEQNASNMVYLQKQDSVGSNLSEASMKIKDTHRQFSQAKFAEFKQTTENCAVMLKNTGTINDKTSAILADVVTDLRIRRKDAKGDITVFVMFKKIFGNYSHASLRLGFTATNSMIQKKTEEQRSLLEYQHQKREEYYHQQESNNQSYYIELGDEMEIVYMAMVHLDKQEPQEASESKLTVEVAVKRKEKHANQLIVVMEENWETCESPANLRQISRKNTANLSQHIRNNLDNQTYNYSIVRRSLSKESVGISHSTKGFLERTASLEGRFSMPDTWASIQMNRRASSIDRAQMTVQNSQEEICTGFWETSKNESTRRTLLQKAKSLETMSFQTRAIQNLTSQQNSQFECQSAELSTEKYINEQRREIVRETLQITQKSFEKIMNLAENVSMDVAQKHRLEYNLSALGMNIPMGRIIAPMEQEEDADYTISLSLKESAKLRQTIQQVSIDSKLSATEASAFESLIMTAVSKCDFYAITPSNVQSITQIVYDVQEEKMNISSVMKEKNRSNSQLNLRAASEECISGFWSSTKDCEKVIKTLKEQRNIAPQEHIAIQTIEQNFSRTSENFETPTKIAIRPREILSRAFDISEESLNKFFEISELVDWSQVSLPNREFQAISSNFKVLAPNTFSSTIFGKLVPPKEEEQSTSLKIKYINRAKSIANLKLTYENVMENVSKLSQDEKITYTNLIALLASDNLTVIPGISREMIRTYSEENIKKSIQNSRTETSTSISICQPIEELIQGFWSSEKIDESVSVNINETLKTLRSEHSTIATSESNIQLLVNDLFKIEEDKESKLLKIIPKEVSTAVFRISNTSIDKFCSILEKSDWSKIEVGIKEHAELSTNITSNFSKCLSVLGKLQPPKQESEEISETMKENNRAKCMLDVQKLISQTIESSSHFSSNISTQEKTEFSNLIKLMVSTSLKTIEKSETTTIISVGYQHQNEVFAISRNLIGKIKDIVSKSINQPIEEIVQGFWNSESVDESTIIRLRDSLKSLKVNLIAKAISNIEIDSMTQEIFKIQQEKDSKILKIQPKEKAIGLFKIENTSIEKFCNILEKSDWSNIELNTKQHQTISSNISSNFSKCSSVLGKLRPPKQQIEEVTRIVEENNLAKCMLDVQKMIEKTIESNVSLNVSENEHSEISNLAKLMVSTYFDAVPISDKATVINVAYNKPHDFLSTTSVSKSVESISEFKTIQPSLEEIVQGFWNSEDINEIANVTLIDHLKSLKSEYSTKASIENNVSYLANEIFKIQEEKESKLLKVIPKEIASAVFKISNTSIDKFCSILEKSDWSKIELGIKEHAELSTNIASNFSKCSSILGKLQPPKQESEEISETLKENNHAKCLMTIQQIISTTIDSKFTQNITSQERTEFSNLAKLLISTSLNTVQVSDESTVICVGYNNPSSYLSTSALKNSKNIFSTSTRIQQPFEDIIQGFWNSECVDETVTFDLIDKLKTLQAELSVKCSSEINIDYLANEIFKIEQDQITKFFKIMPKEVASAFFRISNSSIEKFCSIMEKSDWAKIELGDKEHAKVLENISSTFSKCSSVLGKLRPPKHESANVTEVIREDNRAKCLFKVQQMVTETIESNFKNQVSNQEKAEYLNLVKLIISTSLKCVESSDVSSIISVGLNNPIETMLVSKTSKEIITDSISTKVQHLVEEIVQGFWNSENIEESVSINLKEHLAALKVELLTKSAGDVTIDYLAQEIFKIQEDEDSKLLKIIPKEVSTAVFKISNTSIDKFCSILEKSDWSKIELGIKEHAELSTNIASNFSKCSSVLGKLQAPKQESEEISETLKENNRAKCMLDVQKIISQTIESSSHFSSNISTQEKTEFSNLIKLMVSTSLKTIETSENSTIVSVGYEHQNESLEASKNEIINVKDAISTVLRNEVVEGFWNTSNSDERTAIRLNEKLETIRSTLSTYASLLIDQSITTNISKEHNTEMATKTVLMKSTDHSELFIKKLETKLSEMIRTSNMENINNLISETYRMSQVLSSLTVNKMVKQELRSIVSNSFGISCESIDKMFEIIRKMEWTVITMPEAQKSQMIKNLNSLGLEDVENNIGLIRPEYEMFSDANIRKAREDQIVMDIQSLVFTTCSENEEFSRIDQNEQTNYSTLIATLSICDLTTMAVTNIEETIKYDYARRPAPKETQIVFNDMTINQNSILLKDSNSFMSGSFGELRAPLEEEEDVEKIFRERRMYRSTSQIRAISQENIDQINSLTRTRSSSETRKIFNESILETASLSQKLSNTLMEAKIANPHRSDSVESIHRIKNKEIQESGKIQETSETSFVGEWTTKPPVPPRKKDLILPVTVTEKNTIDVKASGNQNIELSTEQKRDQISDETTTTRLIKAKSIEEIEREFGVEIVSAEQNILKKEQIETWIESLPETAEKTTRTFKEVQTNSSGAIGFLNAPEDQDFESERIFNLVRQEKTSTNFKISEISGKDQLSKAEEDQSARKTLSISPNPQSFSKISESVVCDKTENKTVTENYIIQESTDDATYIASDFEESEISTTFGVGKLIGKKEQSEEVDYSVSEARNLRDTILHSETSMDTDIRKLPECDQSSRFVQEKFTETIQREYKDSEIKQNIIEHRQTLDHLENSIIKKDAILEKESKNLNQIQYENSASEYQTDIVDLEQKTTIPLVRSESACAVLRATEENRTNREISIDRGEINRMTSLKQNIVSRESEERKFEIQMTKSEKILTKEDSREESEYVAAMSLKNEVKSSKLREYGNENVEVCTLFGKIVQKKFEVEETEKRLAIARIWFEKLFCKAVCYNILDIESKCAKSEEKFEVVKKWKTSNDEMTKTQIHSTIEENTSITNCVESKNQREDCASIRIREKSIERVHQKYKENQWNLLSTNAEWDSLLNDLEESVTIAQSIQDSMVFSTKAASNITLSKESQVSNDFQQSQVQKSFSLKSVMSESRDFSTSEIKNELSVNNKNLQLEEIERLVDEVHHEQLVSGILREYGNVEAGGGIYLVRRSLPKVRESSTHTITLKTSFQQIFTTASAGDTTSEANVTLTIPQAVSSTEISSKLARSDSTSLATLHATEKTSTTMVDYAKEIARNESVAARRKDIIVERSVENIKEIGSDGIEILSHWEGVERDLDAYTNLPNILKIRSSLQTIESTEQVERINHFIEMPQETLYVVYSHKPKSPIEYLSKTFAIANTLLNIALESKLRSTNQIIKKIVIDKNRQSGVWSVRESRNVRFNAVINLHRYSLTKPSLANETILDEVVRISAKPLYIHAGDVQSDCIWTTNSLSRQSIQETIQKLIVCKNRGENIRKKLEECGNEKIKLAIDLIGRSGILNLSSEIEWKIPRFAPKVTFDIEEYEFDECLFYGQINCRQIHFGDKNIVLKIKRETKEELKTKASTEEIENINKEWIIPEQIEKSEKLITIGNIDKMVFKVKETTEQFIGVGIAYEIPNDSQTSNIKLKEKNRGGKYELNTKAASDITRNVTSMISKSAQIEKIREKVVQKILAKIDLRVFETTTEIVSSNFNYNIPEQKLGDSTIRKCSNNAPPFTYRLLECSEFQTTMFYNLNKKDDFESKDKLFYIPNIIKPNVLNCNAVEYIEINRSPEFTRIPEFLESIPKTLISCNRIDGANLRTLETVENKISFVTIFNRTNQENRSEIIVKDKNIGANLKFKFKESNEEKITIYNSFDIENEKEKIEKTLKLKRDGGKYKLSTDASELIELFVERDLFKPLISHLETMHRVILSNIAPHQTLNTYATSSQSLSISEHLYQTSQQLCTFIDIVCANVEMPVSWRAIECGECVENVHPIYRKPNDYYDLDETWWIARNGGSYSKNIKAVGDVSVTINENITSRGIKNDQIEKLFIIGNIIGPATITTIETSNIQATINQEMSRLGEREVIKKVLKNSNKGINIEKKMIEATELRETISEQFRKYDEFDVSSKIIQDIRNGGKFDLSTKASTQRSTSISESIICPRPSNLQIEKTFKTYQSIIPQNLTTRASSLIETTLNENYNKPNSQYSSSKTIIDSNRESEEFRVREAGEEYHTTNCVYSREQEENKITRIMNEARKGGNQVLSTKYATDRQLEAVQHIEKIRLAAADTQKSYIIGNVGMSNSLKTNACGNVEHQINVEINKKQQVENVEIMKKGSNIGEHSYFRFRETSTRNENIATQLWRKDEKIEKDVIRKFAITAEPVHINLKASKSTDISVDHNLKSNKDNYLDAVVIIIDSNRETVPILRCDCSKIASTSLDVNLSRKPNKEFKEISRVASNRGQNVELVLRESSSVQETNNVSYQREQSNETISEIRKDIRYGGSFALKLYAAKESSVDVMTNLEKKSEKQLETQKTFIIRNEGLPVELFASASSEAASGLSTSLSKSGQNESVNVKRQTANKGIAVDIRIKETKDENETNNVQLRKEEQHKDIEKILQIAAYGGQTQKTMSFADEKFIDVIEQLQKSYGSEIIEFSRKIGNSEKTNLSLNASKEESVAFNEPIDSKKLKSENTEIRFVDKVTQEPIVFRSTEASDMLVGIHYTLRKPDRNEETELSKSIPRNGGSVVFNCFAPMESAPDAVNAYLQGKQKDEIYEKNYPLSDFEAINFHSTAAEEFAVWNKTTFRKRDSDETCDYSKQICEQGPSTSLSVNSAKEENITLDADLHFGVIFKNTISTNNEARQGEGIGMHSGASEETVFNLGYDYSKQPTEFNMVYITEDRLLIQGAFGFRAANEESITLDADLHFGVTYNDLRAMGMHASANSGEGVGMKSTRSEETVFNLKYDYSKQPTEFRTMFISEDHHFMAGSFGFRAIGEEYIETSELNLERRVVEVMVEGCVHNLARRHEDEPFVMYTESASETIIRVDENIENRLTTGIEVMESSEVKMREKVDERRKEEKRVSFAAEVQEKTMESIDHRLGLDTSIEVEPAFQKPSIIKKPLKKERERRGRDLRQNAAPAFKPVRRNSLLQALAIGSPHNIPHFKTLEDIVNAIKHAGLEYSNLIFGIDYTKSNFYQGERTFDKRPLHTIDPNEMNPYQQVIQIVGKTLSSFDADGQIPAYGFGDEEFTDQGIFNIAERYDLDKDCNGFEEVLRVYNEVTPTIEMSGPTNFVPLIDRAIEICKEKHSYHILVIVADGQVTNEKINQKAIAAASHYPLSIIMVGVGDGPWNMMGRFDDNIPKRLFDNFHFVDFHKVMFNAPNADASFALNALMEIPDQYKAIKELGLLKHSRRG</sequence>
<organism evidence="3 4">
    <name type="scientific">Caenorhabditis angaria</name>
    <dbReference type="NCBI Taxonomy" id="860376"/>
    <lineage>
        <taxon>Eukaryota</taxon>
        <taxon>Metazoa</taxon>
        <taxon>Ecdysozoa</taxon>
        <taxon>Nematoda</taxon>
        <taxon>Chromadorea</taxon>
        <taxon>Rhabditida</taxon>
        <taxon>Rhabditina</taxon>
        <taxon>Rhabditomorpha</taxon>
        <taxon>Rhabditoidea</taxon>
        <taxon>Rhabditidae</taxon>
        <taxon>Peloderinae</taxon>
        <taxon>Caenorhabditis</taxon>
    </lineage>
</organism>
<feature type="compositionally biased region" description="Gly residues" evidence="1">
    <location>
        <begin position="194"/>
        <end position="209"/>
    </location>
</feature>
<comment type="caution">
    <text evidence="3">The sequence shown here is derived from an EMBL/GenBank/DDBJ whole genome shotgun (WGS) entry which is preliminary data.</text>
</comment>
<feature type="region of interest" description="Disordered" evidence="1">
    <location>
        <begin position="3447"/>
        <end position="3470"/>
    </location>
</feature>
<evidence type="ECO:0000313" key="4">
    <source>
        <dbReference type="Proteomes" id="UP001152747"/>
    </source>
</evidence>
<feature type="compositionally biased region" description="Polar residues" evidence="1">
    <location>
        <begin position="210"/>
        <end position="229"/>
    </location>
</feature>
<gene>
    <name evidence="3" type="ORF">CAMP_LOCUS4909</name>
</gene>
<feature type="compositionally biased region" description="Polar residues" evidence="1">
    <location>
        <begin position="3461"/>
        <end position="3470"/>
    </location>
</feature>
<dbReference type="SMART" id="SM00327">
    <property type="entry name" value="VWA"/>
    <property type="match status" value="1"/>
</dbReference>
<dbReference type="GO" id="GO:0016567">
    <property type="term" value="P:protein ubiquitination"/>
    <property type="evidence" value="ECO:0007669"/>
    <property type="project" value="TreeGrafter"/>
</dbReference>
<keyword evidence="4" id="KW-1185">Reference proteome</keyword>
<dbReference type="Proteomes" id="UP001152747">
    <property type="component" value="Unassembled WGS sequence"/>
</dbReference>
<name>A0A9P1IFH5_9PELO</name>
<accession>A0A9P1IFH5</accession>
<dbReference type="InterPro" id="IPR052079">
    <property type="entry name" value="E3_ligase/Copine_domain"/>
</dbReference>
<dbReference type="GO" id="GO:0004842">
    <property type="term" value="F:ubiquitin-protein transferase activity"/>
    <property type="evidence" value="ECO:0007669"/>
    <property type="project" value="TreeGrafter"/>
</dbReference>
<dbReference type="PANTHER" id="PTHR45751:SF11">
    <property type="entry name" value="COPINE FAMILY PROTEIN 2"/>
    <property type="match status" value="1"/>
</dbReference>
<feature type="domain" description="VWFA" evidence="2">
    <location>
        <begin position="5970"/>
        <end position="6163"/>
    </location>
</feature>
<dbReference type="InterPro" id="IPR002035">
    <property type="entry name" value="VWF_A"/>
</dbReference>
<dbReference type="OrthoDB" id="5855668at2759"/>
<dbReference type="GO" id="GO:0005634">
    <property type="term" value="C:nucleus"/>
    <property type="evidence" value="ECO:0007669"/>
    <property type="project" value="TreeGrafter"/>
</dbReference>
<feature type="region of interest" description="Disordered" evidence="1">
    <location>
        <begin position="374"/>
        <end position="395"/>
    </location>
</feature>
<feature type="compositionally biased region" description="Basic and acidic residues" evidence="1">
    <location>
        <begin position="147"/>
        <end position="165"/>
    </location>
</feature>
<dbReference type="CDD" id="cd01459">
    <property type="entry name" value="vWA_copine_like"/>
    <property type="match status" value="1"/>
</dbReference>
<feature type="region of interest" description="Disordered" evidence="1">
    <location>
        <begin position="340"/>
        <end position="361"/>
    </location>
</feature>
<feature type="compositionally biased region" description="Basic and acidic residues" evidence="1">
    <location>
        <begin position="237"/>
        <end position="264"/>
    </location>
</feature>
<proteinExistence type="predicted"/>
<evidence type="ECO:0000259" key="2">
    <source>
        <dbReference type="SMART" id="SM00327"/>
    </source>
</evidence>